<sequence length="188" mass="20366">MAEDSRRAPEEILCLAFNQDGSCLAVGRPRGFDIFSTESTALLHREDCGVVRLVEMLFRTSLVALVGDTLGRQLTMWNTKARAGICSLQFPSEICGVKMNHRRAVVLLRQKVHIFDLKTMKALHVIDRSDQAPGLDPALCSLCCDPERGWLAAPLVAGSQGAAVDARAGLVGVVDTYTLPLGGSEEED</sequence>
<dbReference type="EMBL" id="CAXAMM010013225">
    <property type="protein sequence ID" value="CAK9030815.1"/>
    <property type="molecule type" value="Genomic_DNA"/>
</dbReference>
<proteinExistence type="predicted"/>
<evidence type="ECO:0000313" key="4">
    <source>
        <dbReference type="Proteomes" id="UP001642464"/>
    </source>
</evidence>
<comment type="caution">
    <text evidence="3">The sequence shown here is derived from an EMBL/GenBank/DDBJ whole genome shotgun (WGS) entry which is preliminary data.</text>
</comment>
<organism evidence="3 4">
    <name type="scientific">Durusdinium trenchii</name>
    <dbReference type="NCBI Taxonomy" id="1381693"/>
    <lineage>
        <taxon>Eukaryota</taxon>
        <taxon>Sar</taxon>
        <taxon>Alveolata</taxon>
        <taxon>Dinophyceae</taxon>
        <taxon>Suessiales</taxon>
        <taxon>Symbiodiniaceae</taxon>
        <taxon>Durusdinium</taxon>
    </lineage>
</organism>
<gene>
    <name evidence="3" type="ORF">SCF082_LOCUS19364</name>
</gene>
<reference evidence="3 4" key="1">
    <citation type="submission" date="2024-02" db="EMBL/GenBank/DDBJ databases">
        <authorList>
            <person name="Chen Y."/>
            <person name="Shah S."/>
            <person name="Dougan E. K."/>
            <person name="Thang M."/>
            <person name="Chan C."/>
        </authorList>
    </citation>
    <scope>NUCLEOTIDE SEQUENCE [LARGE SCALE GENOMIC DNA]</scope>
</reference>
<evidence type="ECO:0000256" key="1">
    <source>
        <dbReference type="ARBA" id="ARBA00022574"/>
    </source>
</evidence>
<dbReference type="InterPro" id="IPR048720">
    <property type="entry name" value="PROPPIN"/>
</dbReference>
<keyword evidence="4" id="KW-1185">Reference proteome</keyword>
<dbReference type="Pfam" id="PF21032">
    <property type="entry name" value="PROPPIN"/>
    <property type="match status" value="1"/>
</dbReference>
<accession>A0ABP0KX52</accession>
<dbReference type="PANTHER" id="PTHR11227">
    <property type="entry name" value="WD-REPEAT PROTEIN INTERACTING WITH PHOSPHOINOSIDES WIPI -RELATED"/>
    <property type="match status" value="1"/>
</dbReference>
<dbReference type="Proteomes" id="UP001642464">
    <property type="component" value="Unassembled WGS sequence"/>
</dbReference>
<keyword evidence="1" id="KW-0853">WD repeat</keyword>
<dbReference type="SUPFAM" id="SSF117289">
    <property type="entry name" value="Nucleoporin domain"/>
    <property type="match status" value="1"/>
</dbReference>
<evidence type="ECO:0000256" key="2">
    <source>
        <dbReference type="ARBA" id="ARBA00022737"/>
    </source>
</evidence>
<keyword evidence="2" id="KW-0677">Repeat</keyword>
<name>A0ABP0KX52_9DINO</name>
<evidence type="ECO:0000313" key="3">
    <source>
        <dbReference type="EMBL" id="CAK9030815.1"/>
    </source>
</evidence>
<protein>
    <submittedName>
        <fullName evidence="3">Autophagy-related protein 18</fullName>
    </submittedName>
</protein>